<dbReference type="GO" id="GO:0004519">
    <property type="term" value="F:endonuclease activity"/>
    <property type="evidence" value="ECO:0007669"/>
    <property type="project" value="UniProtKB-KW"/>
</dbReference>
<dbReference type="HOGENOM" id="CLU_136125_0_0_7"/>
<keyword evidence="8" id="KW-1185">Reference proteome</keyword>
<evidence type="ECO:0000256" key="5">
    <source>
        <dbReference type="SAM" id="MobiDB-lite"/>
    </source>
</evidence>
<feature type="domain" description="HNH" evidence="6">
    <location>
        <begin position="50"/>
        <end position="98"/>
    </location>
</feature>
<dbReference type="PANTHER" id="PTHR41286">
    <property type="entry name" value="HNH NUCLEASE YAJD-RELATED"/>
    <property type="match status" value="1"/>
</dbReference>
<dbReference type="EMBL" id="CP000698">
    <property type="protein sequence ID" value="ABQ25454.1"/>
    <property type="molecule type" value="Genomic_DNA"/>
</dbReference>
<evidence type="ECO:0000313" key="7">
    <source>
        <dbReference type="EMBL" id="ABQ25454.1"/>
    </source>
</evidence>
<organism evidence="7 8">
    <name type="scientific">Geotalea uraniireducens (strain Rf4)</name>
    <name type="common">Geobacter uraniireducens</name>
    <dbReference type="NCBI Taxonomy" id="351605"/>
    <lineage>
        <taxon>Bacteria</taxon>
        <taxon>Pseudomonadati</taxon>
        <taxon>Thermodesulfobacteriota</taxon>
        <taxon>Desulfuromonadia</taxon>
        <taxon>Geobacterales</taxon>
        <taxon>Geobacteraceae</taxon>
        <taxon>Geotalea</taxon>
    </lineage>
</organism>
<protein>
    <recommendedName>
        <fullName evidence="4">Putative HNH nuclease YajD</fullName>
    </recommendedName>
</protein>
<keyword evidence="2" id="KW-0378">Hydrolase</keyword>
<dbReference type="CDD" id="cd00085">
    <property type="entry name" value="HNHc"/>
    <property type="match status" value="1"/>
</dbReference>
<evidence type="ECO:0000313" key="8">
    <source>
        <dbReference type="Proteomes" id="UP000006695"/>
    </source>
</evidence>
<evidence type="ECO:0000256" key="2">
    <source>
        <dbReference type="ARBA" id="ARBA00022801"/>
    </source>
</evidence>
<evidence type="ECO:0000259" key="6">
    <source>
        <dbReference type="Pfam" id="PF01844"/>
    </source>
</evidence>
<dbReference type="AlphaFoldDB" id="A5GAE6"/>
<dbReference type="InterPro" id="IPR003615">
    <property type="entry name" value="HNH_nuc"/>
</dbReference>
<keyword evidence="7" id="KW-0255">Endonuclease</keyword>
<dbReference type="PANTHER" id="PTHR41286:SF1">
    <property type="entry name" value="HNH NUCLEASE YAJD-RELATED"/>
    <property type="match status" value="1"/>
</dbReference>
<gene>
    <name evidence="7" type="ordered locus">Gura_1250</name>
</gene>
<evidence type="ECO:0000256" key="4">
    <source>
        <dbReference type="ARBA" id="ARBA00040194"/>
    </source>
</evidence>
<dbReference type="STRING" id="351605.Gura_1250"/>
<dbReference type="RefSeq" id="WP_011938172.1">
    <property type="nucleotide sequence ID" value="NC_009483.1"/>
</dbReference>
<feature type="region of interest" description="Disordered" evidence="5">
    <location>
        <begin position="1"/>
        <end position="20"/>
    </location>
</feature>
<comment type="similarity">
    <text evidence="3">Belongs to the HNH nuclease family.</text>
</comment>
<evidence type="ECO:0000256" key="3">
    <source>
        <dbReference type="ARBA" id="ARBA00038412"/>
    </source>
</evidence>
<dbReference type="KEGG" id="gur:Gura_1250"/>
<dbReference type="GO" id="GO:0005829">
    <property type="term" value="C:cytosol"/>
    <property type="evidence" value="ECO:0007669"/>
    <property type="project" value="TreeGrafter"/>
</dbReference>
<dbReference type="GO" id="GO:0016787">
    <property type="term" value="F:hydrolase activity"/>
    <property type="evidence" value="ECO:0007669"/>
    <property type="project" value="UniProtKB-KW"/>
</dbReference>
<proteinExistence type="inferred from homology"/>
<sequence>MSPSFRPRAPRPGPVKTQEELDEMVRRMKGEQKAPDNYRERSLKLHGWICAKCGREFDLANLHLLTVHHKDGNHNYNPPDGSNWENLCVYCHDDEHSRSILADYLRGDNRKK</sequence>
<name>A5GAE6_GEOUR</name>
<evidence type="ECO:0000256" key="1">
    <source>
        <dbReference type="ARBA" id="ARBA00022722"/>
    </source>
</evidence>
<dbReference type="InterPro" id="IPR002711">
    <property type="entry name" value="HNH"/>
</dbReference>
<dbReference type="Proteomes" id="UP000006695">
    <property type="component" value="Chromosome"/>
</dbReference>
<dbReference type="GO" id="GO:0008270">
    <property type="term" value="F:zinc ion binding"/>
    <property type="evidence" value="ECO:0007669"/>
    <property type="project" value="InterPro"/>
</dbReference>
<dbReference type="OrthoDB" id="9796565at2"/>
<keyword evidence="1" id="KW-0540">Nuclease</keyword>
<accession>A5GAE6</accession>
<reference evidence="7 8" key="1">
    <citation type="submission" date="2007-05" db="EMBL/GenBank/DDBJ databases">
        <title>Complete sequence of Geobacter uraniireducens Rf4.</title>
        <authorList>
            <consortium name="US DOE Joint Genome Institute"/>
            <person name="Copeland A."/>
            <person name="Lucas S."/>
            <person name="Lapidus A."/>
            <person name="Barry K."/>
            <person name="Detter J.C."/>
            <person name="Glavina del Rio T."/>
            <person name="Hammon N."/>
            <person name="Israni S."/>
            <person name="Dalin E."/>
            <person name="Tice H."/>
            <person name="Pitluck S."/>
            <person name="Chertkov O."/>
            <person name="Brettin T."/>
            <person name="Bruce D."/>
            <person name="Han C."/>
            <person name="Schmutz J."/>
            <person name="Larimer F."/>
            <person name="Land M."/>
            <person name="Hauser L."/>
            <person name="Kyrpides N."/>
            <person name="Mikhailova N."/>
            <person name="Shelobolina E."/>
            <person name="Aklujkar M."/>
            <person name="Lovley D."/>
            <person name="Richardson P."/>
        </authorList>
    </citation>
    <scope>NUCLEOTIDE SEQUENCE [LARGE SCALE GENOMIC DNA]</scope>
    <source>
        <strain evidence="7 8">Rf4</strain>
    </source>
</reference>
<dbReference type="Pfam" id="PF01844">
    <property type="entry name" value="HNH"/>
    <property type="match status" value="1"/>
</dbReference>
<dbReference type="GO" id="GO:0003676">
    <property type="term" value="F:nucleic acid binding"/>
    <property type="evidence" value="ECO:0007669"/>
    <property type="project" value="InterPro"/>
</dbReference>
<dbReference type="NCBIfam" id="NF008448">
    <property type="entry name" value="PRK11295.1"/>
    <property type="match status" value="1"/>
</dbReference>